<dbReference type="Proteomes" id="UP000002036">
    <property type="component" value="Chromosome B"/>
</dbReference>
<protein>
    <submittedName>
        <fullName evidence="2">KLTH0B10252p</fullName>
    </submittedName>
</protein>
<accession>C5DDD0</accession>
<reference evidence="2 3" key="1">
    <citation type="journal article" date="2009" name="Genome Res.">
        <title>Comparative genomics of protoploid Saccharomycetaceae.</title>
        <authorList>
            <consortium name="The Genolevures Consortium"/>
            <person name="Souciet J.-L."/>
            <person name="Dujon B."/>
            <person name="Gaillardin C."/>
            <person name="Johnston M."/>
            <person name="Baret P.V."/>
            <person name="Cliften P."/>
            <person name="Sherman D.J."/>
            <person name="Weissenbach J."/>
            <person name="Westhof E."/>
            <person name="Wincker P."/>
            <person name="Jubin C."/>
            <person name="Poulain J."/>
            <person name="Barbe V."/>
            <person name="Segurens B."/>
            <person name="Artiguenave F."/>
            <person name="Anthouard V."/>
            <person name="Vacherie B."/>
            <person name="Val M.-E."/>
            <person name="Fulton R.S."/>
            <person name="Minx P."/>
            <person name="Wilson R."/>
            <person name="Durrens P."/>
            <person name="Jean G."/>
            <person name="Marck C."/>
            <person name="Martin T."/>
            <person name="Nikolski M."/>
            <person name="Rolland T."/>
            <person name="Seret M.-L."/>
            <person name="Casaregola S."/>
            <person name="Despons L."/>
            <person name="Fairhead C."/>
            <person name="Fischer G."/>
            <person name="Lafontaine I."/>
            <person name="Leh V."/>
            <person name="Lemaire M."/>
            <person name="de Montigny J."/>
            <person name="Neuveglise C."/>
            <person name="Thierry A."/>
            <person name="Blanc-Lenfle I."/>
            <person name="Bleykasten C."/>
            <person name="Diffels J."/>
            <person name="Fritsch E."/>
            <person name="Frangeul L."/>
            <person name="Goeffon A."/>
            <person name="Jauniaux N."/>
            <person name="Kachouri-Lafond R."/>
            <person name="Payen C."/>
            <person name="Potier S."/>
            <person name="Pribylova L."/>
            <person name="Ozanne C."/>
            <person name="Richard G.-F."/>
            <person name="Sacerdot C."/>
            <person name="Straub M.-L."/>
            <person name="Talla E."/>
        </authorList>
    </citation>
    <scope>NUCLEOTIDE SEQUENCE [LARGE SCALE GENOMIC DNA]</scope>
    <source>
        <strain evidence="3">ATCC 56472 / CBS 6340 / NRRL Y-8284</strain>
    </source>
</reference>
<proteinExistence type="predicted"/>
<dbReference type="FunCoup" id="C5DDD0">
    <property type="interactions" value="186"/>
</dbReference>
<dbReference type="OrthoDB" id="4036517at2759"/>
<keyword evidence="1" id="KW-1133">Transmembrane helix</keyword>
<dbReference type="EMBL" id="CU928166">
    <property type="protein sequence ID" value="CAR21791.1"/>
    <property type="molecule type" value="Genomic_DNA"/>
</dbReference>
<feature type="transmembrane region" description="Helical" evidence="1">
    <location>
        <begin position="42"/>
        <end position="62"/>
    </location>
</feature>
<feature type="transmembrane region" description="Helical" evidence="1">
    <location>
        <begin position="74"/>
        <end position="96"/>
    </location>
</feature>
<dbReference type="InParanoid" id="C5DDD0"/>
<evidence type="ECO:0000313" key="3">
    <source>
        <dbReference type="Proteomes" id="UP000002036"/>
    </source>
</evidence>
<dbReference type="AlphaFoldDB" id="C5DDD0"/>
<dbReference type="KEGG" id="lth:KLTH0B10252g"/>
<dbReference type="Pfam" id="PF00674">
    <property type="entry name" value="DUP"/>
    <property type="match status" value="1"/>
</dbReference>
<dbReference type="RefSeq" id="XP_002552229.1">
    <property type="nucleotide sequence ID" value="XM_002552183.1"/>
</dbReference>
<sequence length="223" mass="25823">MMREERVEEYSLHASQEDDQSLTLPRDIYPNKFLYQISRHRAPLFATSLELVLCTLLIRYFMKKNDSSARFEAVSSVVSFGLPLGLSLFSGMVHLVHNCGKAPVNRVRFMEEIIAVEPGTETRKWDSIAARLNAIFYSNNSLATPHFFYDGNACYFYFRLHYVRPLFEKKESSYAFREFPDEFKALIHQAMEAYKKGLDKDWQRLLNTGSSLGIRASTSEKMT</sequence>
<gene>
    <name evidence="2" type="ordered locus">KLTH0B10252g</name>
</gene>
<dbReference type="GeneID" id="8291077"/>
<dbReference type="InterPro" id="IPR001142">
    <property type="entry name" value="DUP/COS"/>
</dbReference>
<keyword evidence="1" id="KW-0812">Transmembrane</keyword>
<keyword evidence="1" id="KW-0472">Membrane</keyword>
<organism evidence="2 3">
    <name type="scientific">Lachancea thermotolerans (strain ATCC 56472 / CBS 6340 / NRRL Y-8284)</name>
    <name type="common">Yeast</name>
    <name type="synonym">Kluyveromyces thermotolerans</name>
    <dbReference type="NCBI Taxonomy" id="559295"/>
    <lineage>
        <taxon>Eukaryota</taxon>
        <taxon>Fungi</taxon>
        <taxon>Dikarya</taxon>
        <taxon>Ascomycota</taxon>
        <taxon>Saccharomycotina</taxon>
        <taxon>Saccharomycetes</taxon>
        <taxon>Saccharomycetales</taxon>
        <taxon>Saccharomycetaceae</taxon>
        <taxon>Lachancea</taxon>
    </lineage>
</organism>
<dbReference type="HOGENOM" id="CLU_081384_1_0_1"/>
<evidence type="ECO:0000313" key="2">
    <source>
        <dbReference type="EMBL" id="CAR21791.1"/>
    </source>
</evidence>
<dbReference type="OMA" id="WNEIANI"/>
<keyword evidence="3" id="KW-1185">Reference proteome</keyword>
<name>C5DDD0_LACTC</name>
<evidence type="ECO:0000256" key="1">
    <source>
        <dbReference type="SAM" id="Phobius"/>
    </source>
</evidence>
<dbReference type="eggNOG" id="ENOG502SAGH">
    <property type="taxonomic scope" value="Eukaryota"/>
</dbReference>